<dbReference type="AlphaFoldDB" id="A0A9X8MU78"/>
<dbReference type="Proteomes" id="UP000184388">
    <property type="component" value="Unassembled WGS sequence"/>
</dbReference>
<sequence length="124" mass="12634">MNDVGKPCAGEPHARCEAAGAGNGAEATEPVLDRTQITAELGCLAKPVVLSTGCMTGNDAMARSFLDGGCSACVAPRGYPDGTAAFAFAAAFYCQTLALRASPPEAVAIARTLGGDTNLFNLWH</sequence>
<evidence type="ECO:0000313" key="1">
    <source>
        <dbReference type="EMBL" id="SHL83616.1"/>
    </source>
</evidence>
<organism evidence="1 2">
    <name type="scientific">Streptomyces yunnanensis</name>
    <dbReference type="NCBI Taxonomy" id="156453"/>
    <lineage>
        <taxon>Bacteria</taxon>
        <taxon>Bacillati</taxon>
        <taxon>Actinomycetota</taxon>
        <taxon>Actinomycetes</taxon>
        <taxon>Kitasatosporales</taxon>
        <taxon>Streptomycetaceae</taxon>
        <taxon>Streptomyces</taxon>
    </lineage>
</organism>
<evidence type="ECO:0000313" key="2">
    <source>
        <dbReference type="Proteomes" id="UP000184388"/>
    </source>
</evidence>
<dbReference type="EMBL" id="FRBK01000006">
    <property type="protein sequence ID" value="SHL83616.1"/>
    <property type="molecule type" value="Genomic_DNA"/>
</dbReference>
<comment type="caution">
    <text evidence="1">The sequence shown here is derived from an EMBL/GenBank/DDBJ whole genome shotgun (WGS) entry which is preliminary data.</text>
</comment>
<accession>A0A9X8MU78</accession>
<name>A0A9X8MU78_9ACTN</name>
<proteinExistence type="predicted"/>
<protein>
    <submittedName>
        <fullName evidence="1">Uncharacterized protein</fullName>
    </submittedName>
</protein>
<reference evidence="2" key="1">
    <citation type="submission" date="2016-11" db="EMBL/GenBank/DDBJ databases">
        <authorList>
            <person name="Jaros S."/>
            <person name="Januszkiewicz K."/>
            <person name="Wedrychowicz H."/>
        </authorList>
    </citation>
    <scope>NUCLEOTIDE SEQUENCE [LARGE SCALE GENOMIC DNA]</scope>
    <source>
        <strain evidence="2">CGMCC 4.3555</strain>
    </source>
</reference>
<gene>
    <name evidence="1" type="ORF">SAMN05216268_106364</name>
</gene>